<evidence type="ECO:0000256" key="1">
    <source>
        <dbReference type="ARBA" id="ARBA00004141"/>
    </source>
</evidence>
<feature type="region of interest" description="Disordered" evidence="5">
    <location>
        <begin position="1"/>
        <end position="58"/>
    </location>
</feature>
<dbReference type="InterPro" id="IPR011701">
    <property type="entry name" value="MFS"/>
</dbReference>
<dbReference type="InterPro" id="IPR036259">
    <property type="entry name" value="MFS_trans_sf"/>
</dbReference>
<keyword evidence="4 6" id="KW-0472">Membrane</keyword>
<feature type="transmembrane region" description="Helical" evidence="6">
    <location>
        <begin position="136"/>
        <end position="161"/>
    </location>
</feature>
<feature type="transmembrane region" description="Helical" evidence="6">
    <location>
        <begin position="311"/>
        <end position="330"/>
    </location>
</feature>
<evidence type="ECO:0000313" key="9">
    <source>
        <dbReference type="Proteomes" id="UP000242519"/>
    </source>
</evidence>
<feature type="transmembrane region" description="Helical" evidence="6">
    <location>
        <begin position="351"/>
        <end position="371"/>
    </location>
</feature>
<dbReference type="PANTHER" id="PTHR23501">
    <property type="entry name" value="MAJOR FACILITATOR SUPERFAMILY"/>
    <property type="match status" value="1"/>
</dbReference>
<dbReference type="Proteomes" id="UP000242519">
    <property type="component" value="Unassembled WGS sequence"/>
</dbReference>
<dbReference type="PROSITE" id="PS50850">
    <property type="entry name" value="MFS"/>
    <property type="match status" value="1"/>
</dbReference>
<feature type="transmembrane region" description="Helical" evidence="6">
    <location>
        <begin position="105"/>
        <end position="124"/>
    </location>
</feature>
<dbReference type="GO" id="GO:0015174">
    <property type="term" value="F:basic amino acid transmembrane transporter activity"/>
    <property type="evidence" value="ECO:0007669"/>
    <property type="project" value="TreeGrafter"/>
</dbReference>
<feature type="domain" description="Major facilitator superfamily (MFS) profile" evidence="7">
    <location>
        <begin position="70"/>
        <end position="545"/>
    </location>
</feature>
<feature type="transmembrane region" description="Helical" evidence="6">
    <location>
        <begin position="377"/>
        <end position="395"/>
    </location>
</feature>
<organism evidence="8 9">
    <name type="scientific">Diplocarpon coronariae</name>
    <dbReference type="NCBI Taxonomy" id="2795749"/>
    <lineage>
        <taxon>Eukaryota</taxon>
        <taxon>Fungi</taxon>
        <taxon>Dikarya</taxon>
        <taxon>Ascomycota</taxon>
        <taxon>Pezizomycotina</taxon>
        <taxon>Leotiomycetes</taxon>
        <taxon>Helotiales</taxon>
        <taxon>Drepanopezizaceae</taxon>
        <taxon>Diplocarpon</taxon>
    </lineage>
</organism>
<sequence>MAFRGQKGAARPVGEETPLLNEQNEQDGSAYRDDGSSETLTDWPRRADEEELGDSDTANQHVGGKRAVLIILSLWGLIFLQASNMSGLTTTQSGIAEDLDAFAEASWFISTYLIAMSSCAPLAAKLAQIFSPRNCVFAASIFFAIGGIVASQATTLSTFLIGRAFQGIGGAGIMTVSFILILELCGKSRRGLFIALVNGGFTSGISYGAVVAGALLPVTGWRFLFWVQSPLAAIFGTGIFLSIPSSLTTGYQGARGETITTLCLFLYGLSSPVISWSPIAASAVLLIAFVVTELYLASEPIISVAVLKSRGVLLSCVAQLGIMAARWMVLFYSPTYAIAVRGWSPASAGSILIPTNLGFAIGGLCAGGLHIRRGGSFWLPSIVSSFLFAGTLASLSRISNPDTPAALFVLGVFCNGLCVGAVVTYSLAHLLHLSPPCTHYMSTSLLTTSRGFAGSFGSAIGGGLFTRVLQASLEDGFEEKGGLEGKRDLVRRLLGSPALVTTLRGVDKEVAVAGYAAGLGKLFVAGAGLALAMVLVQALTGWKGAEGEEEREEGRQATGTED</sequence>
<evidence type="ECO:0000256" key="2">
    <source>
        <dbReference type="ARBA" id="ARBA00022692"/>
    </source>
</evidence>
<evidence type="ECO:0000256" key="6">
    <source>
        <dbReference type="SAM" id="Phobius"/>
    </source>
</evidence>
<feature type="transmembrane region" description="Helical" evidence="6">
    <location>
        <begin position="192"/>
        <end position="217"/>
    </location>
</feature>
<name>A0A218YRI7_9HELO</name>
<feature type="transmembrane region" description="Helical" evidence="6">
    <location>
        <begin position="264"/>
        <end position="291"/>
    </location>
</feature>
<dbReference type="InParanoid" id="A0A218YRI7"/>
<dbReference type="SUPFAM" id="SSF103473">
    <property type="entry name" value="MFS general substrate transporter"/>
    <property type="match status" value="1"/>
</dbReference>
<feature type="transmembrane region" description="Helical" evidence="6">
    <location>
        <begin position="512"/>
        <end position="536"/>
    </location>
</feature>
<protein>
    <recommendedName>
        <fullName evidence="7">Major facilitator superfamily (MFS) profile domain-containing protein</fullName>
    </recommendedName>
</protein>
<dbReference type="Gene3D" id="1.20.1250.20">
    <property type="entry name" value="MFS general substrate transporter like domains"/>
    <property type="match status" value="1"/>
</dbReference>
<feature type="transmembrane region" description="Helical" evidence="6">
    <location>
        <begin position="167"/>
        <end position="185"/>
    </location>
</feature>
<feature type="transmembrane region" description="Helical" evidence="6">
    <location>
        <begin position="407"/>
        <end position="431"/>
    </location>
</feature>
<evidence type="ECO:0000259" key="7">
    <source>
        <dbReference type="PROSITE" id="PS50850"/>
    </source>
</evidence>
<feature type="transmembrane region" description="Helical" evidence="6">
    <location>
        <begin position="223"/>
        <end position="243"/>
    </location>
</feature>
<comment type="caution">
    <text evidence="8">The sequence shown here is derived from an EMBL/GenBank/DDBJ whole genome shotgun (WGS) entry which is preliminary data.</text>
</comment>
<keyword evidence="3 6" id="KW-1133">Transmembrane helix</keyword>
<keyword evidence="2 6" id="KW-0812">Transmembrane</keyword>
<keyword evidence="9" id="KW-1185">Reference proteome</keyword>
<dbReference type="InterPro" id="IPR020846">
    <property type="entry name" value="MFS_dom"/>
</dbReference>
<evidence type="ECO:0000313" key="8">
    <source>
        <dbReference type="EMBL" id="OWO92746.1"/>
    </source>
</evidence>
<dbReference type="OrthoDB" id="4160219at2759"/>
<dbReference type="PANTHER" id="PTHR23501:SF6">
    <property type="entry name" value="MULTIDRUG TRANSPORTER, PUTATIVE (AFU_ORTHOLOGUE AFUA_3G14560)-RELATED"/>
    <property type="match status" value="1"/>
</dbReference>
<accession>A0A218YRI7</accession>
<reference evidence="8 9" key="1">
    <citation type="submission" date="2017-04" db="EMBL/GenBank/DDBJ databases">
        <title>Draft genome sequence of Marssonina coronaria NL1: causal agent of apple blotch.</title>
        <authorList>
            <person name="Cheng Q."/>
        </authorList>
    </citation>
    <scope>NUCLEOTIDE SEQUENCE [LARGE SCALE GENOMIC DNA]</scope>
    <source>
        <strain evidence="8 9">NL1</strain>
    </source>
</reference>
<feature type="transmembrane region" description="Helical" evidence="6">
    <location>
        <begin position="67"/>
        <end position="85"/>
    </location>
</feature>
<evidence type="ECO:0000256" key="3">
    <source>
        <dbReference type="ARBA" id="ARBA00022989"/>
    </source>
</evidence>
<gene>
    <name evidence="8" type="ORF">B2J93_6776</name>
</gene>
<proteinExistence type="predicted"/>
<dbReference type="GO" id="GO:0000329">
    <property type="term" value="C:fungal-type vacuole membrane"/>
    <property type="evidence" value="ECO:0007669"/>
    <property type="project" value="TreeGrafter"/>
</dbReference>
<evidence type="ECO:0000256" key="5">
    <source>
        <dbReference type="SAM" id="MobiDB-lite"/>
    </source>
</evidence>
<evidence type="ECO:0000256" key="4">
    <source>
        <dbReference type="ARBA" id="ARBA00023136"/>
    </source>
</evidence>
<dbReference type="EMBL" id="MZNU01000589">
    <property type="protein sequence ID" value="OWO92746.1"/>
    <property type="molecule type" value="Genomic_DNA"/>
</dbReference>
<dbReference type="AlphaFoldDB" id="A0A218YRI7"/>
<dbReference type="Pfam" id="PF07690">
    <property type="entry name" value="MFS_1"/>
    <property type="match status" value="1"/>
</dbReference>
<comment type="subcellular location">
    <subcellularLocation>
        <location evidence="1">Membrane</location>
        <topology evidence="1">Multi-pass membrane protein</topology>
    </subcellularLocation>
</comment>